<keyword evidence="2" id="KW-1185">Reference proteome</keyword>
<dbReference type="EMBL" id="JACIEV010000010">
    <property type="protein sequence ID" value="MBB4155243.1"/>
    <property type="molecule type" value="Genomic_DNA"/>
</dbReference>
<evidence type="ECO:0000313" key="2">
    <source>
        <dbReference type="Proteomes" id="UP000529795"/>
    </source>
</evidence>
<protein>
    <submittedName>
        <fullName evidence="1">Uncharacterized protein</fullName>
    </submittedName>
</protein>
<dbReference type="RefSeq" id="WP_183986549.1">
    <property type="nucleotide sequence ID" value="NZ_JACIEV010000010.1"/>
</dbReference>
<reference evidence="1 2" key="1">
    <citation type="submission" date="2020-08" db="EMBL/GenBank/DDBJ databases">
        <title>Genomic Encyclopedia of Type Strains, Phase IV (KMG-IV): sequencing the most valuable type-strain genomes for metagenomic binning, comparative biology and taxonomic classification.</title>
        <authorList>
            <person name="Goeker M."/>
        </authorList>
    </citation>
    <scope>NUCLEOTIDE SEQUENCE [LARGE SCALE GENOMIC DNA]</scope>
    <source>
        <strain evidence="1 2">YC6723</strain>
    </source>
</reference>
<sequence>MAQQASAGDRIDAALARIENAVLRRDAAANALAERHAVLRKRMAEAVTALDAVIAGEERG</sequence>
<proteinExistence type="predicted"/>
<dbReference type="Proteomes" id="UP000529795">
    <property type="component" value="Unassembled WGS sequence"/>
</dbReference>
<comment type="caution">
    <text evidence="1">The sequence shown here is derived from an EMBL/GenBank/DDBJ whole genome shotgun (WGS) entry which is preliminary data.</text>
</comment>
<name>A0A840F7L3_9SPHN</name>
<gene>
    <name evidence="1" type="ORF">GGQ80_003161</name>
</gene>
<dbReference type="AlphaFoldDB" id="A0A840F7L3"/>
<organism evidence="1 2">
    <name type="scientific">Sphingomonas jinjuensis</name>
    <dbReference type="NCBI Taxonomy" id="535907"/>
    <lineage>
        <taxon>Bacteria</taxon>
        <taxon>Pseudomonadati</taxon>
        <taxon>Pseudomonadota</taxon>
        <taxon>Alphaproteobacteria</taxon>
        <taxon>Sphingomonadales</taxon>
        <taxon>Sphingomonadaceae</taxon>
        <taxon>Sphingomonas</taxon>
    </lineage>
</organism>
<evidence type="ECO:0000313" key="1">
    <source>
        <dbReference type="EMBL" id="MBB4155243.1"/>
    </source>
</evidence>
<accession>A0A840F7L3</accession>